<dbReference type="Pfam" id="PF08241">
    <property type="entry name" value="Methyltransf_11"/>
    <property type="match status" value="1"/>
</dbReference>
<comment type="caution">
    <text evidence="2">The sequence shown here is derived from an EMBL/GenBank/DDBJ whole genome shotgun (WGS) entry which is preliminary data.</text>
</comment>
<name>A0A0J6RXR9_9HYPH</name>
<dbReference type="Gene3D" id="3.40.50.150">
    <property type="entry name" value="Vaccinia Virus protein VP39"/>
    <property type="match status" value="1"/>
</dbReference>
<reference evidence="2 3" key="1">
    <citation type="submission" date="2015-03" db="EMBL/GenBank/DDBJ databases">
        <title>Genome sequencing of Methylobacterium variabile DSM 16961.</title>
        <authorList>
            <person name="Chaudhry V."/>
            <person name="Patil P.B."/>
        </authorList>
    </citation>
    <scope>NUCLEOTIDE SEQUENCE [LARGE SCALE GENOMIC DNA]</scope>
    <source>
        <strain evidence="2 3">DSM 16961</strain>
    </source>
</reference>
<proteinExistence type="predicted"/>
<evidence type="ECO:0000259" key="1">
    <source>
        <dbReference type="Pfam" id="PF08241"/>
    </source>
</evidence>
<dbReference type="CDD" id="cd02440">
    <property type="entry name" value="AdoMet_MTases"/>
    <property type="match status" value="1"/>
</dbReference>
<dbReference type="SUPFAM" id="SSF53335">
    <property type="entry name" value="S-adenosyl-L-methionine-dependent methyltransferases"/>
    <property type="match status" value="1"/>
</dbReference>
<dbReference type="PATRIC" id="fig|298794.3.peg.5214"/>
<sequence>MTFQFQTTELNAHYDAVYDATERRWREICALDKANHIVALLGERASQVGSVLEVGCGTGDVVARLSKLGLGKTFVGVDVIDPGMNNDHVRDQDNLSFVRQTGPHLPFEDGSFDLVFASHVLEHVEDERAFLKEIARVSRRYMYLEVPCELHARTRYSDLQASLDIGHINAYTPESFSLTLATSGLDVLDLRCFDHSVAVHAFHTSTLKGYLKRALRSTLLSVSENLAPKVFTYHCGALCTPPKRDVEGTIRHD</sequence>
<dbReference type="EMBL" id="LABY01000355">
    <property type="protein sequence ID" value="KMO27630.1"/>
    <property type="molecule type" value="Genomic_DNA"/>
</dbReference>
<dbReference type="GO" id="GO:0008757">
    <property type="term" value="F:S-adenosylmethionine-dependent methyltransferase activity"/>
    <property type="evidence" value="ECO:0007669"/>
    <property type="project" value="InterPro"/>
</dbReference>
<accession>A0A0J6RXR9</accession>
<keyword evidence="3" id="KW-1185">Reference proteome</keyword>
<dbReference type="Proteomes" id="UP000035955">
    <property type="component" value="Unassembled WGS sequence"/>
</dbReference>
<evidence type="ECO:0000313" key="3">
    <source>
        <dbReference type="Proteomes" id="UP000035955"/>
    </source>
</evidence>
<dbReference type="PANTHER" id="PTHR43591">
    <property type="entry name" value="METHYLTRANSFERASE"/>
    <property type="match status" value="1"/>
</dbReference>
<dbReference type="InterPro" id="IPR029063">
    <property type="entry name" value="SAM-dependent_MTases_sf"/>
</dbReference>
<protein>
    <submittedName>
        <fullName evidence="2">SAM-dependent methyltransferase</fullName>
    </submittedName>
</protein>
<gene>
    <name evidence="2" type="ORF">VQ02_32940</name>
</gene>
<dbReference type="OrthoDB" id="5517736at2"/>
<dbReference type="InterPro" id="IPR013216">
    <property type="entry name" value="Methyltransf_11"/>
</dbReference>
<keyword evidence="2" id="KW-0808">Transferase</keyword>
<feature type="domain" description="Methyltransferase type 11" evidence="1">
    <location>
        <begin position="52"/>
        <end position="139"/>
    </location>
</feature>
<dbReference type="GO" id="GO:0032259">
    <property type="term" value="P:methylation"/>
    <property type="evidence" value="ECO:0007669"/>
    <property type="project" value="UniProtKB-KW"/>
</dbReference>
<organism evidence="2 3">
    <name type="scientific">Methylobacterium variabile</name>
    <dbReference type="NCBI Taxonomy" id="298794"/>
    <lineage>
        <taxon>Bacteria</taxon>
        <taxon>Pseudomonadati</taxon>
        <taxon>Pseudomonadota</taxon>
        <taxon>Alphaproteobacteria</taxon>
        <taxon>Hyphomicrobiales</taxon>
        <taxon>Methylobacteriaceae</taxon>
        <taxon>Methylobacterium</taxon>
    </lineage>
</organism>
<evidence type="ECO:0000313" key="2">
    <source>
        <dbReference type="EMBL" id="KMO27630.1"/>
    </source>
</evidence>
<dbReference type="RefSeq" id="WP_048448481.1">
    <property type="nucleotide sequence ID" value="NZ_LABY01000355.1"/>
</dbReference>
<dbReference type="PANTHER" id="PTHR43591:SF24">
    <property type="entry name" value="2-METHOXY-6-POLYPRENYL-1,4-BENZOQUINOL METHYLASE, MITOCHONDRIAL"/>
    <property type="match status" value="1"/>
</dbReference>
<keyword evidence="2" id="KW-0489">Methyltransferase</keyword>
<dbReference type="AlphaFoldDB" id="A0A0J6RXR9"/>